<name>A0A494TCP1_SPHPE</name>
<dbReference type="SUPFAM" id="SSF52266">
    <property type="entry name" value="SGNH hydrolase"/>
    <property type="match status" value="1"/>
</dbReference>
<evidence type="ECO:0000313" key="1">
    <source>
        <dbReference type="EMBL" id="AYJ86960.1"/>
    </source>
</evidence>
<proteinExistence type="predicted"/>
<evidence type="ECO:0000313" key="2">
    <source>
        <dbReference type="Proteomes" id="UP000276254"/>
    </source>
</evidence>
<dbReference type="AlphaFoldDB" id="A0A494TCP1"/>
<dbReference type="EMBL" id="CP032829">
    <property type="protein sequence ID" value="AYJ86960.1"/>
    <property type="molecule type" value="Genomic_DNA"/>
</dbReference>
<keyword evidence="2" id="KW-1185">Reference proteome</keyword>
<organism evidence="1 2">
    <name type="scientific">Sphingomonas paeninsulae</name>
    <dbReference type="NCBI Taxonomy" id="2319844"/>
    <lineage>
        <taxon>Bacteria</taxon>
        <taxon>Pseudomonadati</taxon>
        <taxon>Pseudomonadota</taxon>
        <taxon>Alphaproteobacteria</taxon>
        <taxon>Sphingomonadales</taxon>
        <taxon>Sphingomonadaceae</taxon>
        <taxon>Sphingomonas</taxon>
    </lineage>
</organism>
<accession>A0A494TCP1</accession>
<evidence type="ECO:0008006" key="3">
    <source>
        <dbReference type="Google" id="ProtNLM"/>
    </source>
</evidence>
<reference evidence="1 2" key="1">
    <citation type="submission" date="2018-09" db="EMBL/GenBank/DDBJ databases">
        <title>Sphingomonas peninsula sp. nov., isolated from fildes peninsula, Antarctic soil.</title>
        <authorList>
            <person name="Yingchao G."/>
        </authorList>
    </citation>
    <scope>NUCLEOTIDE SEQUENCE [LARGE SCALE GENOMIC DNA]</scope>
    <source>
        <strain evidence="1 2">YZ-8</strain>
    </source>
</reference>
<dbReference type="InterPro" id="IPR036514">
    <property type="entry name" value="SGNH_hydro_sf"/>
</dbReference>
<dbReference type="OrthoDB" id="7554287at2"/>
<dbReference type="GO" id="GO:0016788">
    <property type="term" value="F:hydrolase activity, acting on ester bonds"/>
    <property type="evidence" value="ECO:0007669"/>
    <property type="project" value="UniProtKB-ARBA"/>
</dbReference>
<dbReference type="KEGG" id="spha:D3Y57_14710"/>
<protein>
    <recommendedName>
        <fullName evidence="3">SGNH hydrolase-type esterase domain-containing protein</fullName>
    </recommendedName>
</protein>
<dbReference type="Gene3D" id="3.40.50.1110">
    <property type="entry name" value="SGNH hydrolase"/>
    <property type="match status" value="1"/>
</dbReference>
<gene>
    <name evidence="1" type="ORF">D3Y57_14710</name>
</gene>
<sequence length="400" mass="40475">MRGFGFGTGRRRRSGGEVVSVPNPVGFALNGSTNGALKTMVARVRAGTARGRIVWKGDSTTVGQGCGTGAPYYLAGARANRVPAVLAGLLSASGTPALDNAMVGDNGMNQAGKFPFVSYDTRFAIGAPAGSFAVFQSLPGGSYYSPGTGVFSFTPTASVNIFEVVIYNLSANILTFLIDGIAPQSIVIDKFTGSPSATTVGNTVVAAGGTGFSRAIITASTTGVHTLSCTSSASSGAGIRSILGFASGVRAIDMLVHTSLGASAAQQADISSEGWTNNGALAFDAPDLTIVNCGLNDMAGGVSTAAYAGSLQTIINTAKLSGDVLLVFPHRCIAPLNNNVANYLVTAAVLAASNTCAFMSLDQYFGGVVDSRLVDGAHGSAAFYGEVGDVLKRCISAMVA</sequence>
<dbReference type="Proteomes" id="UP000276254">
    <property type="component" value="Chromosome"/>
</dbReference>